<dbReference type="GO" id="GO:0005634">
    <property type="term" value="C:nucleus"/>
    <property type="evidence" value="ECO:0007669"/>
    <property type="project" value="UniProtKB-SubCell"/>
</dbReference>
<evidence type="ECO:0000259" key="8">
    <source>
        <dbReference type="SMART" id="SM00355"/>
    </source>
</evidence>
<dbReference type="SMART" id="SM00451">
    <property type="entry name" value="ZnF_U1"/>
    <property type="match status" value="3"/>
</dbReference>
<evidence type="ECO:0000256" key="5">
    <source>
        <dbReference type="ARBA" id="ARBA00022833"/>
    </source>
</evidence>
<keyword evidence="2" id="KW-0479">Metal-binding</keyword>
<feature type="compositionally biased region" description="Basic and acidic residues" evidence="7">
    <location>
        <begin position="387"/>
        <end position="396"/>
    </location>
</feature>
<dbReference type="SMART" id="SM00355">
    <property type="entry name" value="ZnF_C2H2"/>
    <property type="match status" value="3"/>
</dbReference>
<dbReference type="GO" id="GO:0008270">
    <property type="term" value="F:zinc ion binding"/>
    <property type="evidence" value="ECO:0007669"/>
    <property type="project" value="UniProtKB-KW"/>
</dbReference>
<accession>A0A978VF33</accession>
<reference evidence="10" key="1">
    <citation type="journal article" date="2021" name="Front. Plant Sci.">
        <title>Chromosome-Scale Genome Assembly for Chinese Sour Jujube and Insights Into Its Genome Evolution and Domestication Signature.</title>
        <authorList>
            <person name="Shen L.-Y."/>
            <person name="Luo H."/>
            <person name="Wang X.-L."/>
            <person name="Wang X.-M."/>
            <person name="Qiu X.-J."/>
            <person name="Liu H."/>
            <person name="Zhou S.-S."/>
            <person name="Jia K.-H."/>
            <person name="Nie S."/>
            <person name="Bao Y.-T."/>
            <person name="Zhang R.-G."/>
            <person name="Yun Q.-Z."/>
            <person name="Chai Y.-H."/>
            <person name="Lu J.-Y."/>
            <person name="Li Y."/>
            <person name="Zhao S.-W."/>
            <person name="Mao J.-F."/>
            <person name="Jia S.-G."/>
            <person name="Mao Y.-M."/>
        </authorList>
    </citation>
    <scope>NUCLEOTIDE SEQUENCE</scope>
    <source>
        <strain evidence="10">AT0</strain>
        <tissue evidence="10">Leaf</tissue>
    </source>
</reference>
<dbReference type="PANTHER" id="PTHR46144">
    <property type="entry name" value="ZINC FINGER PROTEIN 385B-LIKE"/>
    <property type="match status" value="1"/>
</dbReference>
<feature type="domain" description="C2H2-type" evidence="8">
    <location>
        <begin position="426"/>
        <end position="450"/>
    </location>
</feature>
<gene>
    <name evidence="10" type="ORF">FEM48_Zijuj05G0134200</name>
</gene>
<dbReference type="PANTHER" id="PTHR46144:SF6">
    <property type="entry name" value="C2H2-TYPE DOMAIN-CONTAINING PROTEIN"/>
    <property type="match status" value="1"/>
</dbReference>
<comment type="caution">
    <text evidence="10">The sequence shown here is derived from an EMBL/GenBank/DDBJ whole genome shotgun (WGS) entry which is preliminary data.</text>
</comment>
<evidence type="ECO:0000313" key="11">
    <source>
        <dbReference type="Proteomes" id="UP000813462"/>
    </source>
</evidence>
<proteinExistence type="predicted"/>
<feature type="region of interest" description="Disordered" evidence="7">
    <location>
        <begin position="25"/>
        <end position="96"/>
    </location>
</feature>
<dbReference type="InterPro" id="IPR051868">
    <property type="entry name" value="ZN346_ZMAT4"/>
</dbReference>
<dbReference type="SUPFAM" id="SSF57667">
    <property type="entry name" value="beta-beta-alpha zinc fingers"/>
    <property type="match status" value="3"/>
</dbReference>
<evidence type="ECO:0000256" key="4">
    <source>
        <dbReference type="ARBA" id="ARBA00022771"/>
    </source>
</evidence>
<dbReference type="InterPro" id="IPR036236">
    <property type="entry name" value="Znf_C2H2_sf"/>
</dbReference>
<sequence length="466" mass="50121">MGSLRPATRWVFQFSFCESLSVTLSPNAPSMDSTTRLTPLPPDQLNPITNPNPSSNNLPSNPHSQMFNPTQFTFSNSSSQLSHHSSTTTNHTANPFLSFPQPVLPYTLPSDPPIHPPGTDPYANSGTYPLTHVGFHGQTQYREDPNASFQNWVVNQAESIRYDNVVKSDNENSLVPTSSNSYGNNTWTHQPLANDVTNNTLSQSSVNGQVIAGSLGVVVPTSAELAKKTRKLVSGGTAVDSVRLCTICDVVCNSQDVYNKHISGRKHAAQKIVSDTAFDTHFAKVSLAALGDIGPYFAAVRSQFSSTGSKVPKKVKVIQSAWCDVCKINCNSNDVYVKHLTGKKHLKNLEQLKKLSNASNAAASIGSSAGSIPVIGPPENPQTNKGKSVDTPKPHENATQSQAVKEDLEMKRRKIVESGTAAHSVRMCTICNVACNSQTVLDSHLGGQKHKDMMNKLAKAGMATAG</sequence>
<evidence type="ECO:0000256" key="2">
    <source>
        <dbReference type="ARBA" id="ARBA00022723"/>
    </source>
</evidence>
<evidence type="ECO:0000256" key="6">
    <source>
        <dbReference type="ARBA" id="ARBA00023242"/>
    </source>
</evidence>
<name>A0A978VF33_ZIZJJ</name>
<evidence type="ECO:0000313" key="10">
    <source>
        <dbReference type="EMBL" id="KAH7528972.1"/>
    </source>
</evidence>
<dbReference type="Gene3D" id="3.30.160.60">
    <property type="entry name" value="Classic Zinc Finger"/>
    <property type="match status" value="3"/>
</dbReference>
<keyword evidence="5" id="KW-0862">Zinc</keyword>
<feature type="domain" description="U1-type" evidence="9">
    <location>
        <begin position="423"/>
        <end position="457"/>
    </location>
</feature>
<keyword evidence="6" id="KW-0539">Nucleus</keyword>
<protein>
    <recommendedName>
        <fullName evidence="12">Zinc finger protein 346-like</fullName>
    </recommendedName>
</protein>
<feature type="compositionally biased region" description="Polar residues" evidence="7">
    <location>
        <begin position="25"/>
        <end position="37"/>
    </location>
</feature>
<evidence type="ECO:0000259" key="9">
    <source>
        <dbReference type="SMART" id="SM00451"/>
    </source>
</evidence>
<feature type="domain" description="C2H2-type" evidence="8">
    <location>
        <begin position="243"/>
        <end position="267"/>
    </location>
</feature>
<feature type="region of interest" description="Disordered" evidence="7">
    <location>
        <begin position="369"/>
        <end position="401"/>
    </location>
</feature>
<feature type="domain" description="C2H2-type" evidence="8">
    <location>
        <begin position="321"/>
        <end position="345"/>
    </location>
</feature>
<evidence type="ECO:0000256" key="3">
    <source>
        <dbReference type="ARBA" id="ARBA00022737"/>
    </source>
</evidence>
<feature type="compositionally biased region" description="Low complexity" evidence="7">
    <location>
        <begin position="46"/>
        <end position="92"/>
    </location>
</feature>
<evidence type="ECO:0000256" key="1">
    <source>
        <dbReference type="ARBA" id="ARBA00004123"/>
    </source>
</evidence>
<feature type="domain" description="U1-type" evidence="9">
    <location>
        <begin position="318"/>
        <end position="352"/>
    </location>
</feature>
<dbReference type="InterPro" id="IPR013087">
    <property type="entry name" value="Znf_C2H2_type"/>
</dbReference>
<dbReference type="Proteomes" id="UP000813462">
    <property type="component" value="Unassembled WGS sequence"/>
</dbReference>
<keyword evidence="3" id="KW-0677">Repeat</keyword>
<dbReference type="InterPro" id="IPR003604">
    <property type="entry name" value="Matrin/U1-like-C_Znf_C2H2"/>
</dbReference>
<dbReference type="AlphaFoldDB" id="A0A978VF33"/>
<dbReference type="Pfam" id="PF12874">
    <property type="entry name" value="zf-met"/>
    <property type="match status" value="3"/>
</dbReference>
<keyword evidence="4" id="KW-0863">Zinc-finger</keyword>
<feature type="domain" description="U1-type" evidence="9">
    <location>
        <begin position="240"/>
        <end position="276"/>
    </location>
</feature>
<evidence type="ECO:0000256" key="7">
    <source>
        <dbReference type="SAM" id="MobiDB-lite"/>
    </source>
</evidence>
<dbReference type="EMBL" id="JAEACU010000005">
    <property type="protein sequence ID" value="KAH7528972.1"/>
    <property type="molecule type" value="Genomic_DNA"/>
</dbReference>
<comment type="subcellular location">
    <subcellularLocation>
        <location evidence="1">Nucleus</location>
    </subcellularLocation>
</comment>
<dbReference type="GO" id="GO:0003676">
    <property type="term" value="F:nucleic acid binding"/>
    <property type="evidence" value="ECO:0007669"/>
    <property type="project" value="InterPro"/>
</dbReference>
<evidence type="ECO:0008006" key="12">
    <source>
        <dbReference type="Google" id="ProtNLM"/>
    </source>
</evidence>
<organism evidence="10 11">
    <name type="scientific">Ziziphus jujuba var. spinosa</name>
    <dbReference type="NCBI Taxonomy" id="714518"/>
    <lineage>
        <taxon>Eukaryota</taxon>
        <taxon>Viridiplantae</taxon>
        <taxon>Streptophyta</taxon>
        <taxon>Embryophyta</taxon>
        <taxon>Tracheophyta</taxon>
        <taxon>Spermatophyta</taxon>
        <taxon>Magnoliopsida</taxon>
        <taxon>eudicotyledons</taxon>
        <taxon>Gunneridae</taxon>
        <taxon>Pentapetalae</taxon>
        <taxon>rosids</taxon>
        <taxon>fabids</taxon>
        <taxon>Rosales</taxon>
        <taxon>Rhamnaceae</taxon>
        <taxon>Paliureae</taxon>
        <taxon>Ziziphus</taxon>
    </lineage>
</organism>